<dbReference type="OrthoDB" id="71310at2759"/>
<dbReference type="InterPro" id="IPR029071">
    <property type="entry name" value="Ubiquitin-like_domsf"/>
</dbReference>
<feature type="compositionally biased region" description="Acidic residues" evidence="1">
    <location>
        <begin position="97"/>
        <end position="110"/>
    </location>
</feature>
<keyword evidence="4" id="KW-1185">Reference proteome</keyword>
<dbReference type="CDD" id="cd17039">
    <property type="entry name" value="Ubl_ubiquitin_like"/>
    <property type="match status" value="1"/>
</dbReference>
<gene>
    <name evidence="3" type="ORF">CDL12_02515</name>
</gene>
<dbReference type="Pfam" id="PF00240">
    <property type="entry name" value="ubiquitin"/>
    <property type="match status" value="1"/>
</dbReference>
<feature type="domain" description="Ubiquitin-like" evidence="2">
    <location>
        <begin position="12"/>
        <end position="74"/>
    </location>
</feature>
<dbReference type="Proteomes" id="UP000231279">
    <property type="component" value="Unassembled WGS sequence"/>
</dbReference>
<comment type="caution">
    <text evidence="3">The sequence shown here is derived from an EMBL/GenBank/DDBJ whole genome shotgun (WGS) entry which is preliminary data.</text>
</comment>
<dbReference type="Gene3D" id="3.10.20.90">
    <property type="entry name" value="Phosphatidylinositol 3-kinase Catalytic Subunit, Chain A, domain 1"/>
    <property type="match status" value="1"/>
</dbReference>
<name>A0A2G9I4S2_9LAMI</name>
<dbReference type="InterPro" id="IPR000626">
    <property type="entry name" value="Ubiquitin-like_dom"/>
</dbReference>
<proteinExistence type="predicted"/>
<feature type="region of interest" description="Disordered" evidence="1">
    <location>
        <begin position="84"/>
        <end position="110"/>
    </location>
</feature>
<dbReference type="AlphaFoldDB" id="A0A2G9I4S2"/>
<evidence type="ECO:0000313" key="3">
    <source>
        <dbReference type="EMBL" id="PIN24749.1"/>
    </source>
</evidence>
<dbReference type="SUPFAM" id="SSF54236">
    <property type="entry name" value="Ubiquitin-like"/>
    <property type="match status" value="1"/>
</dbReference>
<evidence type="ECO:0000313" key="4">
    <source>
        <dbReference type="Proteomes" id="UP000231279"/>
    </source>
</evidence>
<sequence>MADLIEEEAGMVDITLRTIGPSPPSRLRVPSALKVKELRKLIAGTSQLPPENMRLVFRGNVLHDSENGDDLLVKLHDEGTVIVATKPNPPAKHIQDSFDDEDGEDLVSFK</sequence>
<dbReference type="STRING" id="429701.A0A2G9I4S2"/>
<protein>
    <recommendedName>
        <fullName evidence="2">Ubiquitin-like domain-containing protein</fullName>
    </recommendedName>
</protein>
<organism evidence="3 4">
    <name type="scientific">Handroanthus impetiginosus</name>
    <dbReference type="NCBI Taxonomy" id="429701"/>
    <lineage>
        <taxon>Eukaryota</taxon>
        <taxon>Viridiplantae</taxon>
        <taxon>Streptophyta</taxon>
        <taxon>Embryophyta</taxon>
        <taxon>Tracheophyta</taxon>
        <taxon>Spermatophyta</taxon>
        <taxon>Magnoliopsida</taxon>
        <taxon>eudicotyledons</taxon>
        <taxon>Gunneridae</taxon>
        <taxon>Pentapetalae</taxon>
        <taxon>asterids</taxon>
        <taxon>lamiids</taxon>
        <taxon>Lamiales</taxon>
        <taxon>Bignoniaceae</taxon>
        <taxon>Crescentiina</taxon>
        <taxon>Tabebuia alliance</taxon>
        <taxon>Handroanthus</taxon>
    </lineage>
</organism>
<evidence type="ECO:0000256" key="1">
    <source>
        <dbReference type="SAM" id="MobiDB-lite"/>
    </source>
</evidence>
<reference evidence="4" key="1">
    <citation type="journal article" date="2018" name="Gigascience">
        <title>Genome assembly of the Pink Ipe (Handroanthus impetiginosus, Bignoniaceae), a highly valued, ecologically keystone Neotropical timber forest tree.</title>
        <authorList>
            <person name="Silva-Junior O.B."/>
            <person name="Grattapaglia D."/>
            <person name="Novaes E."/>
            <person name="Collevatti R.G."/>
        </authorList>
    </citation>
    <scope>NUCLEOTIDE SEQUENCE [LARGE SCALE GENOMIC DNA]</scope>
    <source>
        <strain evidence="4">cv. UFG-1</strain>
    </source>
</reference>
<evidence type="ECO:0000259" key="2">
    <source>
        <dbReference type="PROSITE" id="PS50053"/>
    </source>
</evidence>
<accession>A0A2G9I4S2</accession>
<dbReference type="EMBL" id="NKXS01000361">
    <property type="protein sequence ID" value="PIN24749.1"/>
    <property type="molecule type" value="Genomic_DNA"/>
</dbReference>
<dbReference type="PROSITE" id="PS50053">
    <property type="entry name" value="UBIQUITIN_2"/>
    <property type="match status" value="1"/>
</dbReference>